<feature type="transmembrane region" description="Helical" evidence="6">
    <location>
        <begin position="140"/>
        <end position="166"/>
    </location>
</feature>
<dbReference type="InterPro" id="IPR015414">
    <property type="entry name" value="TMEM64"/>
</dbReference>
<organism evidence="8 9">
    <name type="scientific">Spiribacter salinus</name>
    <dbReference type="NCBI Taxonomy" id="1335746"/>
    <lineage>
        <taxon>Bacteria</taxon>
        <taxon>Pseudomonadati</taxon>
        <taxon>Pseudomonadota</taxon>
        <taxon>Gammaproteobacteria</taxon>
        <taxon>Chromatiales</taxon>
        <taxon>Ectothiorhodospiraceae</taxon>
        <taxon>Spiribacter</taxon>
    </lineage>
</organism>
<dbReference type="AlphaFoldDB" id="A0A540VT13"/>
<name>A0A540VT13_9GAMM</name>
<evidence type="ECO:0000259" key="7">
    <source>
        <dbReference type="Pfam" id="PF09335"/>
    </source>
</evidence>
<keyword evidence="2 6" id="KW-1003">Cell membrane</keyword>
<keyword evidence="3 6" id="KW-0812">Transmembrane</keyword>
<evidence type="ECO:0000313" key="9">
    <source>
        <dbReference type="Proteomes" id="UP000315400"/>
    </source>
</evidence>
<dbReference type="PANTHER" id="PTHR12677:SF59">
    <property type="entry name" value="GOLGI APPARATUS MEMBRANE PROTEIN TVP38-RELATED"/>
    <property type="match status" value="1"/>
</dbReference>
<evidence type="ECO:0000256" key="6">
    <source>
        <dbReference type="RuleBase" id="RU366058"/>
    </source>
</evidence>
<proteinExistence type="inferred from homology"/>
<feature type="domain" description="VTT" evidence="7">
    <location>
        <begin position="78"/>
        <end position="194"/>
    </location>
</feature>
<dbReference type="Proteomes" id="UP000315400">
    <property type="component" value="Unassembled WGS sequence"/>
</dbReference>
<comment type="similarity">
    <text evidence="6">Belongs to the TVP38/TMEM64 family.</text>
</comment>
<evidence type="ECO:0000256" key="1">
    <source>
        <dbReference type="ARBA" id="ARBA00004651"/>
    </source>
</evidence>
<evidence type="ECO:0000256" key="5">
    <source>
        <dbReference type="ARBA" id="ARBA00023136"/>
    </source>
</evidence>
<feature type="transmembrane region" description="Helical" evidence="6">
    <location>
        <begin position="21"/>
        <end position="40"/>
    </location>
</feature>
<gene>
    <name evidence="8" type="ORF">FKY71_06165</name>
</gene>
<accession>A0A540VT13</accession>
<dbReference type="PANTHER" id="PTHR12677">
    <property type="entry name" value="GOLGI APPARATUS MEMBRANE PROTEIN TVP38-RELATED"/>
    <property type="match status" value="1"/>
</dbReference>
<feature type="transmembrane region" description="Helical" evidence="6">
    <location>
        <begin position="173"/>
        <end position="193"/>
    </location>
</feature>
<keyword evidence="4 6" id="KW-1133">Transmembrane helix</keyword>
<comment type="subcellular location">
    <subcellularLocation>
        <location evidence="1 6">Cell membrane</location>
        <topology evidence="1 6">Multi-pass membrane protein</topology>
    </subcellularLocation>
</comment>
<dbReference type="Pfam" id="PF09335">
    <property type="entry name" value="VTT_dom"/>
    <property type="match status" value="1"/>
</dbReference>
<evidence type="ECO:0000313" key="8">
    <source>
        <dbReference type="EMBL" id="TQE99900.1"/>
    </source>
</evidence>
<feature type="transmembrane region" description="Helical" evidence="6">
    <location>
        <begin position="205"/>
        <end position="225"/>
    </location>
</feature>
<comment type="caution">
    <text evidence="8">The sequence shown here is derived from an EMBL/GenBank/DDBJ whole genome shotgun (WGS) entry which is preliminary data.</text>
</comment>
<feature type="transmembrane region" description="Helical" evidence="6">
    <location>
        <begin position="60"/>
        <end position="91"/>
    </location>
</feature>
<dbReference type="GO" id="GO:0005886">
    <property type="term" value="C:plasma membrane"/>
    <property type="evidence" value="ECO:0007669"/>
    <property type="project" value="UniProtKB-SubCell"/>
</dbReference>
<evidence type="ECO:0000256" key="2">
    <source>
        <dbReference type="ARBA" id="ARBA00022475"/>
    </source>
</evidence>
<dbReference type="EMBL" id="VIFK01000033">
    <property type="protein sequence ID" value="TQE99900.1"/>
    <property type="molecule type" value="Genomic_DNA"/>
</dbReference>
<keyword evidence="5 6" id="KW-0472">Membrane</keyword>
<sequence>MPTRTEWRNIIRARWPFLWRGAVAIAILIGIIAAWEVYSLEDYTDIHALLALGGEIRHEVWAIPATLALFIGAGVTFLPLTVMVVATIILFGALEGFLIALAGTVATAIVGYALGSLLGAKPLQRLGGRTLKRLDAQAGAHGTTLIAALRILPVAHFHAVSLLAGASSIGPGAYLWGTLLGTVPGLIVIALVGNQTKRFLLDPNPLGFIILALIGVISLVLFHYLRLWMRRVSDFETDRGP</sequence>
<dbReference type="InterPro" id="IPR032816">
    <property type="entry name" value="VTT_dom"/>
</dbReference>
<dbReference type="STRING" id="1260251.SPISAL_04000"/>
<protein>
    <recommendedName>
        <fullName evidence="6">TVP38/TMEM64 family membrane protein</fullName>
    </recommendedName>
</protein>
<feature type="transmembrane region" description="Helical" evidence="6">
    <location>
        <begin position="98"/>
        <end position="120"/>
    </location>
</feature>
<evidence type="ECO:0000256" key="4">
    <source>
        <dbReference type="ARBA" id="ARBA00022989"/>
    </source>
</evidence>
<evidence type="ECO:0000256" key="3">
    <source>
        <dbReference type="ARBA" id="ARBA00022692"/>
    </source>
</evidence>
<reference evidence="8 9" key="1">
    <citation type="submission" date="2019-06" db="EMBL/GenBank/DDBJ databases">
        <title>Metagenome assembled Genome of Spiribacter salinus SL48-SHIP from the microbial mat of Salt Lake 48 (Novosibirsk region, Russia).</title>
        <authorList>
            <person name="Shipova A."/>
            <person name="Rozanov A.S."/>
            <person name="Bryanskaya A.V."/>
            <person name="Peltek S.E."/>
        </authorList>
    </citation>
    <scope>NUCLEOTIDE SEQUENCE [LARGE SCALE GENOMIC DNA]</scope>
    <source>
        <strain evidence="8">SL48-SHIP-2</strain>
    </source>
</reference>